<dbReference type="AlphaFoldDB" id="A0A7Z0WEP8"/>
<feature type="transmembrane region" description="Helical" evidence="7">
    <location>
        <begin position="116"/>
        <end position="135"/>
    </location>
</feature>
<dbReference type="OrthoDB" id="4325372at2"/>
<keyword evidence="2" id="KW-0813">Transport</keyword>
<feature type="transmembrane region" description="Helical" evidence="7">
    <location>
        <begin position="269"/>
        <end position="290"/>
    </location>
</feature>
<keyword evidence="4 7" id="KW-0812">Transmembrane</keyword>
<accession>A0A7Z0WEP8</accession>
<dbReference type="InterPro" id="IPR011701">
    <property type="entry name" value="MFS"/>
</dbReference>
<feature type="transmembrane region" description="Helical" evidence="7">
    <location>
        <begin position="302"/>
        <end position="323"/>
    </location>
</feature>
<keyword evidence="3" id="KW-1003">Cell membrane</keyword>
<dbReference type="Proteomes" id="UP000185696">
    <property type="component" value="Unassembled WGS sequence"/>
</dbReference>
<dbReference type="GO" id="GO:0022857">
    <property type="term" value="F:transmembrane transporter activity"/>
    <property type="evidence" value="ECO:0007669"/>
    <property type="project" value="InterPro"/>
</dbReference>
<feature type="transmembrane region" description="Helical" evidence="7">
    <location>
        <begin position="233"/>
        <end position="248"/>
    </location>
</feature>
<dbReference type="EMBL" id="MSIF01000036">
    <property type="protein sequence ID" value="OLF04915.1"/>
    <property type="molecule type" value="Genomic_DNA"/>
</dbReference>
<protein>
    <submittedName>
        <fullName evidence="9">MFS transporter</fullName>
    </submittedName>
</protein>
<dbReference type="Pfam" id="PF07690">
    <property type="entry name" value="MFS_1"/>
    <property type="match status" value="1"/>
</dbReference>
<name>A0A7Z0WEP8_9PSEU</name>
<feature type="transmembrane region" description="Helical" evidence="7">
    <location>
        <begin position="87"/>
        <end position="110"/>
    </location>
</feature>
<evidence type="ECO:0000256" key="5">
    <source>
        <dbReference type="ARBA" id="ARBA00022989"/>
    </source>
</evidence>
<keyword evidence="5 7" id="KW-1133">Transmembrane helix</keyword>
<comment type="subcellular location">
    <subcellularLocation>
        <location evidence="1">Cell membrane</location>
        <topology evidence="1">Multi-pass membrane protein</topology>
    </subcellularLocation>
</comment>
<evidence type="ECO:0000256" key="7">
    <source>
        <dbReference type="SAM" id="Phobius"/>
    </source>
</evidence>
<feature type="transmembrane region" description="Helical" evidence="7">
    <location>
        <begin position="55"/>
        <end position="75"/>
    </location>
</feature>
<gene>
    <name evidence="9" type="ORF">BLA60_38615</name>
</gene>
<dbReference type="PROSITE" id="PS50850">
    <property type="entry name" value="MFS"/>
    <property type="match status" value="1"/>
</dbReference>
<evidence type="ECO:0000313" key="10">
    <source>
        <dbReference type="Proteomes" id="UP000185696"/>
    </source>
</evidence>
<feature type="transmembrane region" description="Helical" evidence="7">
    <location>
        <begin position="147"/>
        <end position="168"/>
    </location>
</feature>
<feature type="domain" description="Major facilitator superfamily (MFS) profile" evidence="8">
    <location>
        <begin position="21"/>
        <end position="451"/>
    </location>
</feature>
<feature type="transmembrane region" description="Helical" evidence="7">
    <location>
        <begin position="208"/>
        <end position="227"/>
    </location>
</feature>
<dbReference type="InterPro" id="IPR020846">
    <property type="entry name" value="MFS_dom"/>
</dbReference>
<dbReference type="GO" id="GO:0005886">
    <property type="term" value="C:plasma membrane"/>
    <property type="evidence" value="ECO:0007669"/>
    <property type="project" value="UniProtKB-SubCell"/>
</dbReference>
<dbReference type="Gene3D" id="1.20.1250.20">
    <property type="entry name" value="MFS general substrate transporter like domains"/>
    <property type="match status" value="1"/>
</dbReference>
<feature type="transmembrane region" description="Helical" evidence="7">
    <location>
        <begin position="428"/>
        <end position="446"/>
    </location>
</feature>
<feature type="transmembrane region" description="Helical" evidence="7">
    <location>
        <begin position="174"/>
        <end position="196"/>
    </location>
</feature>
<sequence length="466" mass="48270">MIQSYQILIQLYQRRIVRRLALWASCLAQLIVVLDVSVVNVALPSLQTDLGLDRVAASWVAMAYTLGFAGVLLVGARLADVVGTARLLAWGVAAFTLASVAGGLATQGWVLIAARAAQGLSAAVVSPATFTLLTATHAEGPDRTRAITVWTAVSLAGGGIGTVAGGLLTDLVSWRATLLVNLPIGAMVAGAAWALHRRSGERHRPGRIDLVGAGLATGAFTGATYALSTGLPVTPSLVTGALFVLLVIQQRRTRHRLVPSRLLRNRTIVLGNIAVALTGACFQVALWYFLTYRMQTRLGYSPIEAGVAFLPLTVAMLAVNLWLTPRLLARHTPRTLVMAGVVVAVPGLLWLTVVDHGSFVLAVGVPSVLVGAGGGLLNTPLATLVTTGVRPEHGGAASGLMNTAKQFGGAVGLAAGSAVATAGTDRAAFALLAAALVAAAAVVTGLRTPCRWSNWTPSPSRRSPRP</sequence>
<feature type="transmembrane region" description="Helical" evidence="7">
    <location>
        <begin position="335"/>
        <end position="353"/>
    </location>
</feature>
<dbReference type="Gene3D" id="1.20.1720.10">
    <property type="entry name" value="Multidrug resistance protein D"/>
    <property type="match status" value="1"/>
</dbReference>
<dbReference type="PANTHER" id="PTHR42718">
    <property type="entry name" value="MAJOR FACILITATOR SUPERFAMILY MULTIDRUG TRANSPORTER MFSC"/>
    <property type="match status" value="1"/>
</dbReference>
<feature type="transmembrane region" description="Helical" evidence="7">
    <location>
        <begin position="359"/>
        <end position="385"/>
    </location>
</feature>
<organism evidence="9 10">
    <name type="scientific">Actinophytocola xinjiangensis</name>
    <dbReference type="NCBI Taxonomy" id="485602"/>
    <lineage>
        <taxon>Bacteria</taxon>
        <taxon>Bacillati</taxon>
        <taxon>Actinomycetota</taxon>
        <taxon>Actinomycetes</taxon>
        <taxon>Pseudonocardiales</taxon>
        <taxon>Pseudonocardiaceae</taxon>
    </lineage>
</organism>
<evidence type="ECO:0000313" key="9">
    <source>
        <dbReference type="EMBL" id="OLF04915.1"/>
    </source>
</evidence>
<evidence type="ECO:0000256" key="4">
    <source>
        <dbReference type="ARBA" id="ARBA00022692"/>
    </source>
</evidence>
<feature type="transmembrane region" description="Helical" evidence="7">
    <location>
        <begin position="20"/>
        <end position="43"/>
    </location>
</feature>
<reference evidence="9 10" key="1">
    <citation type="submission" date="2016-12" db="EMBL/GenBank/DDBJ databases">
        <title>The draft genome sequence of Actinophytocola xinjiangensis.</title>
        <authorList>
            <person name="Wang W."/>
            <person name="Yuan L."/>
        </authorList>
    </citation>
    <scope>NUCLEOTIDE SEQUENCE [LARGE SCALE GENOMIC DNA]</scope>
    <source>
        <strain evidence="9 10">CGMCC 4.4663</strain>
    </source>
</reference>
<dbReference type="SUPFAM" id="SSF103473">
    <property type="entry name" value="MFS general substrate transporter"/>
    <property type="match status" value="1"/>
</dbReference>
<dbReference type="CDD" id="cd17321">
    <property type="entry name" value="MFS_MMR_MDR_like"/>
    <property type="match status" value="1"/>
</dbReference>
<keyword evidence="10" id="KW-1185">Reference proteome</keyword>
<dbReference type="PANTHER" id="PTHR42718:SF46">
    <property type="entry name" value="BLR6921 PROTEIN"/>
    <property type="match status" value="1"/>
</dbReference>
<comment type="caution">
    <text evidence="9">The sequence shown here is derived from an EMBL/GenBank/DDBJ whole genome shotgun (WGS) entry which is preliminary data.</text>
</comment>
<proteinExistence type="predicted"/>
<evidence type="ECO:0000256" key="3">
    <source>
        <dbReference type="ARBA" id="ARBA00022475"/>
    </source>
</evidence>
<evidence type="ECO:0000259" key="8">
    <source>
        <dbReference type="PROSITE" id="PS50850"/>
    </source>
</evidence>
<evidence type="ECO:0000256" key="1">
    <source>
        <dbReference type="ARBA" id="ARBA00004651"/>
    </source>
</evidence>
<evidence type="ECO:0000256" key="6">
    <source>
        <dbReference type="ARBA" id="ARBA00023136"/>
    </source>
</evidence>
<evidence type="ECO:0000256" key="2">
    <source>
        <dbReference type="ARBA" id="ARBA00022448"/>
    </source>
</evidence>
<keyword evidence="6 7" id="KW-0472">Membrane</keyword>
<dbReference type="InterPro" id="IPR036259">
    <property type="entry name" value="MFS_trans_sf"/>
</dbReference>